<evidence type="ECO:0000256" key="5">
    <source>
        <dbReference type="RuleBase" id="RU004404"/>
    </source>
</evidence>
<dbReference type="Pfam" id="PF03572">
    <property type="entry name" value="Peptidase_S41"/>
    <property type="match status" value="1"/>
</dbReference>
<dbReference type="GO" id="GO:0004175">
    <property type="term" value="F:endopeptidase activity"/>
    <property type="evidence" value="ECO:0007669"/>
    <property type="project" value="TreeGrafter"/>
</dbReference>
<dbReference type="AlphaFoldDB" id="A0A0S7E594"/>
<comment type="similarity">
    <text evidence="1 5">Belongs to the peptidase S41A family.</text>
</comment>
<dbReference type="PANTHER" id="PTHR32060">
    <property type="entry name" value="TAIL-SPECIFIC PROTEASE"/>
    <property type="match status" value="1"/>
</dbReference>
<dbReference type="eggNOG" id="COG0793">
    <property type="taxonomic scope" value="Bacteria"/>
</dbReference>
<dbReference type="PANTHER" id="PTHR32060:SF30">
    <property type="entry name" value="CARBOXY-TERMINAL PROCESSING PROTEASE CTPA"/>
    <property type="match status" value="1"/>
</dbReference>
<dbReference type="NCBIfam" id="TIGR00225">
    <property type="entry name" value="prc"/>
    <property type="match status" value="1"/>
</dbReference>
<reference evidence="6 7" key="1">
    <citation type="journal article" date="2016" name="J. Zhejiang Univ. Sci. B">
        <title>Antibiotic resistance mechanisms of Myroides sp.</title>
        <authorList>
            <person name="Hu S."/>
            <person name="Yuan S."/>
            <person name="Qu H."/>
            <person name="Jiang T."/>
            <person name="Zhou Y."/>
            <person name="Wang M."/>
            <person name="Ming D."/>
        </authorList>
    </citation>
    <scope>NUCLEOTIDE SEQUENCE [LARGE SCALE GENOMIC DNA]</scope>
    <source>
        <strain evidence="6 7">PR63039</strain>
    </source>
</reference>
<dbReference type="EMBL" id="CP013690">
    <property type="protein sequence ID" value="ALU25801.1"/>
    <property type="molecule type" value="Genomic_DNA"/>
</dbReference>
<dbReference type="Gene3D" id="3.90.226.10">
    <property type="entry name" value="2-enoyl-CoA Hydratase, Chain A, domain 1"/>
    <property type="match status" value="1"/>
</dbReference>
<dbReference type="Gene3D" id="2.30.42.10">
    <property type="match status" value="1"/>
</dbReference>
<evidence type="ECO:0000313" key="6">
    <source>
        <dbReference type="EMBL" id="ALU25801.1"/>
    </source>
</evidence>
<evidence type="ECO:0000256" key="3">
    <source>
        <dbReference type="ARBA" id="ARBA00022801"/>
    </source>
</evidence>
<keyword evidence="4 5" id="KW-0720">Serine protease</keyword>
<dbReference type="Pfam" id="PF13180">
    <property type="entry name" value="PDZ_2"/>
    <property type="match status" value="1"/>
</dbReference>
<dbReference type="InterPro" id="IPR001478">
    <property type="entry name" value="PDZ"/>
</dbReference>
<gene>
    <name evidence="6" type="ORF">AS202_06465</name>
</gene>
<dbReference type="InterPro" id="IPR036034">
    <property type="entry name" value="PDZ_sf"/>
</dbReference>
<dbReference type="SMART" id="SM00245">
    <property type="entry name" value="TSPc"/>
    <property type="match status" value="1"/>
</dbReference>
<evidence type="ECO:0000256" key="2">
    <source>
        <dbReference type="ARBA" id="ARBA00022670"/>
    </source>
</evidence>
<dbReference type="RefSeq" id="WP_006257721.1">
    <property type="nucleotide sequence ID" value="NZ_BCMQ01000001.1"/>
</dbReference>
<evidence type="ECO:0000256" key="1">
    <source>
        <dbReference type="ARBA" id="ARBA00009179"/>
    </source>
</evidence>
<dbReference type="SMART" id="SM00228">
    <property type="entry name" value="PDZ"/>
    <property type="match status" value="1"/>
</dbReference>
<accession>A0A0S7E594</accession>
<dbReference type="InterPro" id="IPR029045">
    <property type="entry name" value="ClpP/crotonase-like_dom_sf"/>
</dbReference>
<evidence type="ECO:0000256" key="4">
    <source>
        <dbReference type="ARBA" id="ARBA00022825"/>
    </source>
</evidence>
<dbReference type="Gene3D" id="3.30.750.44">
    <property type="match status" value="1"/>
</dbReference>
<evidence type="ECO:0000313" key="7">
    <source>
        <dbReference type="Proteomes" id="UP000069030"/>
    </source>
</evidence>
<name>A0A0S7E594_9FLAO</name>
<keyword evidence="2 5" id="KW-0645">Protease</keyword>
<dbReference type="GeneID" id="66974432"/>
<protein>
    <submittedName>
        <fullName evidence="6">Peptidase S41</fullName>
    </submittedName>
</protein>
<dbReference type="InterPro" id="IPR004447">
    <property type="entry name" value="Peptidase_S41A"/>
</dbReference>
<dbReference type="SUPFAM" id="SSF52096">
    <property type="entry name" value="ClpP/crotonase"/>
    <property type="match status" value="1"/>
</dbReference>
<dbReference type="SUPFAM" id="SSF50156">
    <property type="entry name" value="PDZ domain-like"/>
    <property type="match status" value="1"/>
</dbReference>
<dbReference type="Proteomes" id="UP000069030">
    <property type="component" value="Chromosome"/>
</dbReference>
<dbReference type="KEGG" id="mod:AS202_06465"/>
<proteinExistence type="inferred from homology"/>
<dbReference type="GO" id="GO:0006508">
    <property type="term" value="P:proteolysis"/>
    <property type="evidence" value="ECO:0007669"/>
    <property type="project" value="UniProtKB-KW"/>
</dbReference>
<sequence>MKKFFWPLIISISLSLGILLGGFLVSASYRGKTGFYTNHNKLKLNRLIDFIEKEYVDNVDTDSIVDRTVTTILEQLDPHSIYIGKSELQSVTESMQGSFVGIGVNYYYYKDSVAVIKDIVDGPAFKSGIQPGDRIISADGQHLYGKEMTSDSIAKYLRGERDTDVKLEVYRKTVGKKLDIVVNRQPIPIKSVDAAFKLSDGRGYIKLNRFSSTTYEEFKKALEDLITQDISSLVLDLRDNGGGYMDQAVNMLNDLLKKDQVIVKTVNKGGQERVTKSKGSGLFTDKPLYVLINENSASASEIIAGAIQDNDRGTIVGRRSFGKGLVQRELMLGDGSAIRLTTARYFTPSGRSIQKPYTMGVEEYNNDFRTRYAHGELYAADSIKVADSLQYKTLKGRVVYGGGGIVPDIFVPIGNKHGDDTVVLLMKSGIVSFFVFQEIDKERAKFTNMSKEEVIDYVMSSDKVFKAYIKHLEGNKLFFKLDKRKQIVKRFLVGEFLSQLYTSEDYYLWMLEVDPMIKKIDEKTL</sequence>
<keyword evidence="3 5" id="KW-0378">Hydrolase</keyword>
<dbReference type="GO" id="GO:0030288">
    <property type="term" value="C:outer membrane-bounded periplasmic space"/>
    <property type="evidence" value="ECO:0007669"/>
    <property type="project" value="TreeGrafter"/>
</dbReference>
<dbReference type="InterPro" id="IPR005151">
    <property type="entry name" value="Tail-specific_protease"/>
</dbReference>
<dbReference type="GO" id="GO:0007165">
    <property type="term" value="P:signal transduction"/>
    <property type="evidence" value="ECO:0007669"/>
    <property type="project" value="TreeGrafter"/>
</dbReference>
<dbReference type="CDD" id="cd07560">
    <property type="entry name" value="Peptidase_S41_CPP"/>
    <property type="match status" value="1"/>
</dbReference>
<dbReference type="GO" id="GO:0008236">
    <property type="term" value="F:serine-type peptidase activity"/>
    <property type="evidence" value="ECO:0007669"/>
    <property type="project" value="UniProtKB-KW"/>
</dbReference>
<organism evidence="6 7">
    <name type="scientific">Myroides odoratimimus</name>
    <dbReference type="NCBI Taxonomy" id="76832"/>
    <lineage>
        <taxon>Bacteria</taxon>
        <taxon>Pseudomonadati</taxon>
        <taxon>Bacteroidota</taxon>
        <taxon>Flavobacteriia</taxon>
        <taxon>Flavobacteriales</taxon>
        <taxon>Flavobacteriaceae</taxon>
        <taxon>Myroides</taxon>
    </lineage>
</organism>
<dbReference type="PROSITE" id="PS50106">
    <property type="entry name" value="PDZ"/>
    <property type="match status" value="1"/>
</dbReference>
<dbReference type="CDD" id="cd06782">
    <property type="entry name" value="cpPDZ_CPP-like"/>
    <property type="match status" value="1"/>
</dbReference>